<feature type="domain" description="Glycosyltransferase 2-like" evidence="4">
    <location>
        <begin position="6"/>
        <end position="125"/>
    </location>
</feature>
<evidence type="ECO:0000256" key="2">
    <source>
        <dbReference type="ARBA" id="ARBA00022676"/>
    </source>
</evidence>
<reference evidence="6" key="1">
    <citation type="submission" date="2018-10" db="EMBL/GenBank/DDBJ databases">
        <authorList>
            <person name="Peiro R."/>
            <person name="Begona"/>
            <person name="Cbmso G."/>
            <person name="Lopez M."/>
            <person name="Gonzalez S."/>
            <person name="Sacristan E."/>
            <person name="Castillo E."/>
        </authorList>
    </citation>
    <scope>NUCLEOTIDE SEQUENCE [LARGE SCALE GENOMIC DNA]</scope>
</reference>
<accession>A0A3S4DE13</accession>
<dbReference type="Pfam" id="PF00535">
    <property type="entry name" value="Glycos_transf_2"/>
    <property type="match status" value="1"/>
</dbReference>
<dbReference type="PANTHER" id="PTHR43685">
    <property type="entry name" value="GLYCOSYLTRANSFERASE"/>
    <property type="match status" value="1"/>
</dbReference>
<dbReference type="AlphaFoldDB" id="A0A3S4DE13"/>
<name>A0A3S4DE13_9BRAD</name>
<evidence type="ECO:0000313" key="6">
    <source>
        <dbReference type="Proteomes" id="UP000289200"/>
    </source>
</evidence>
<comment type="similarity">
    <text evidence="1">Belongs to the glycosyltransferase 2 family.</text>
</comment>
<comment type="caution">
    <text evidence="5">The sequence shown here is derived from an EMBL/GenBank/DDBJ whole genome shotgun (WGS) entry which is preliminary data.</text>
</comment>
<protein>
    <submittedName>
        <fullName evidence="5">Glycosyltransferase EpsE</fullName>
    </submittedName>
</protein>
<dbReference type="InterPro" id="IPR050834">
    <property type="entry name" value="Glycosyltransf_2"/>
</dbReference>
<proteinExistence type="inferred from homology"/>
<gene>
    <name evidence="5" type="primary">epsE</name>
    <name evidence="5" type="ORF">RHODGE_RHODGE_01145</name>
</gene>
<keyword evidence="6" id="KW-1185">Reference proteome</keyword>
<dbReference type="GO" id="GO:0016757">
    <property type="term" value="F:glycosyltransferase activity"/>
    <property type="evidence" value="ECO:0007669"/>
    <property type="project" value="UniProtKB-KW"/>
</dbReference>
<dbReference type="PANTHER" id="PTHR43685:SF5">
    <property type="entry name" value="GLYCOSYLTRANSFERASE EPSE-RELATED"/>
    <property type="match status" value="1"/>
</dbReference>
<organism evidence="5 6">
    <name type="scientific">Rhodoplanes serenus</name>
    <dbReference type="NCBI Taxonomy" id="200615"/>
    <lineage>
        <taxon>Bacteria</taxon>
        <taxon>Pseudomonadati</taxon>
        <taxon>Pseudomonadota</taxon>
        <taxon>Alphaproteobacteria</taxon>
        <taxon>Hyphomicrobiales</taxon>
        <taxon>Nitrobacteraceae</taxon>
        <taxon>Rhodoplanes</taxon>
    </lineage>
</organism>
<keyword evidence="3" id="KW-0808">Transferase</keyword>
<evidence type="ECO:0000313" key="5">
    <source>
        <dbReference type="EMBL" id="VCU08009.1"/>
    </source>
</evidence>
<sequence>MEIGVSVVMPVRDGGAFLGAAVDSVLAQDFSAFELVAVDDHSTDATPAILAAAAARDARVRVLRPEGRGLVAALGCAVAEARGRYIARLDADDLAAPNRLRRQVAALEARPRLGLLGSWAETIDAGGAALGRLTPETDSQRLVTLLRRTNPFIHSSVTMPTDLVRQLGGYRAAFEAAEDYDLWLRIAEVAEVANLPEPLIRYRWHDSNVTLRKEVRQCFSVRLAQQAAAARRAGSPDPADDLRDPPDWADPACDGAFFAATARLYRLLALADPAAPRPVTLPADLSPLLASPEPLSHRERKLAQRAIAALLGRTDRPRGATALRLLWAALRLHPARAATLAWRYAAGGAA</sequence>
<dbReference type="InterPro" id="IPR029044">
    <property type="entry name" value="Nucleotide-diphossugar_trans"/>
</dbReference>
<evidence type="ECO:0000259" key="4">
    <source>
        <dbReference type="Pfam" id="PF00535"/>
    </source>
</evidence>
<evidence type="ECO:0000256" key="3">
    <source>
        <dbReference type="ARBA" id="ARBA00022679"/>
    </source>
</evidence>
<keyword evidence="2" id="KW-0328">Glycosyltransferase</keyword>
<dbReference type="Proteomes" id="UP000289200">
    <property type="component" value="Unassembled WGS sequence"/>
</dbReference>
<dbReference type="EMBL" id="UWOC01000099">
    <property type="protein sequence ID" value="VCU08009.1"/>
    <property type="molecule type" value="Genomic_DNA"/>
</dbReference>
<dbReference type="Gene3D" id="3.90.550.10">
    <property type="entry name" value="Spore Coat Polysaccharide Biosynthesis Protein SpsA, Chain A"/>
    <property type="match status" value="1"/>
</dbReference>
<dbReference type="OrthoDB" id="1676872at2"/>
<dbReference type="SUPFAM" id="SSF53448">
    <property type="entry name" value="Nucleotide-diphospho-sugar transferases"/>
    <property type="match status" value="1"/>
</dbReference>
<dbReference type="InterPro" id="IPR001173">
    <property type="entry name" value="Glyco_trans_2-like"/>
</dbReference>
<evidence type="ECO:0000256" key="1">
    <source>
        <dbReference type="ARBA" id="ARBA00006739"/>
    </source>
</evidence>
<dbReference type="RefSeq" id="WP_129608159.1">
    <property type="nucleotide sequence ID" value="NZ_UWOC01000099.1"/>
</dbReference>